<feature type="transmembrane region" description="Helical" evidence="1">
    <location>
        <begin position="77"/>
        <end position="105"/>
    </location>
</feature>
<keyword evidence="1" id="KW-1133">Transmembrane helix</keyword>
<keyword evidence="1" id="KW-0472">Membrane</keyword>
<gene>
    <name evidence="2" type="ORF">LCGC14_1199830</name>
</gene>
<protein>
    <recommendedName>
        <fullName evidence="3">Acetyltransferase</fullName>
    </recommendedName>
</protein>
<dbReference type="InterPro" id="IPR011004">
    <property type="entry name" value="Trimer_LpxA-like_sf"/>
</dbReference>
<comment type="caution">
    <text evidence="2">The sequence shown here is derived from an EMBL/GenBank/DDBJ whole genome shotgun (WGS) entry which is preliminary data.</text>
</comment>
<evidence type="ECO:0000256" key="1">
    <source>
        <dbReference type="SAM" id="Phobius"/>
    </source>
</evidence>
<proteinExistence type="predicted"/>
<reference evidence="2" key="1">
    <citation type="journal article" date="2015" name="Nature">
        <title>Complex archaea that bridge the gap between prokaryotes and eukaryotes.</title>
        <authorList>
            <person name="Spang A."/>
            <person name="Saw J.H."/>
            <person name="Jorgensen S.L."/>
            <person name="Zaremba-Niedzwiedzka K."/>
            <person name="Martijn J."/>
            <person name="Lind A.E."/>
            <person name="van Eijk R."/>
            <person name="Schleper C."/>
            <person name="Guy L."/>
            <person name="Ettema T.J."/>
        </authorList>
    </citation>
    <scope>NUCLEOTIDE SEQUENCE</scope>
</reference>
<keyword evidence="1" id="KW-0812">Transmembrane</keyword>
<dbReference type="SUPFAM" id="SSF51161">
    <property type="entry name" value="Trimeric LpxA-like enzymes"/>
    <property type="match status" value="1"/>
</dbReference>
<dbReference type="AlphaFoldDB" id="A0A0F9LLV6"/>
<evidence type="ECO:0008006" key="3">
    <source>
        <dbReference type="Google" id="ProtNLM"/>
    </source>
</evidence>
<dbReference type="Gene3D" id="2.160.10.10">
    <property type="entry name" value="Hexapeptide repeat proteins"/>
    <property type="match status" value="1"/>
</dbReference>
<name>A0A0F9LLV6_9ZZZZ</name>
<evidence type="ECO:0000313" key="2">
    <source>
        <dbReference type="EMBL" id="KKM94288.1"/>
    </source>
</evidence>
<dbReference type="EMBL" id="LAZR01006159">
    <property type="protein sequence ID" value="KKM94288.1"/>
    <property type="molecule type" value="Genomic_DNA"/>
</dbReference>
<feature type="transmembrane region" description="Helical" evidence="1">
    <location>
        <begin position="27"/>
        <end position="57"/>
    </location>
</feature>
<organism evidence="2">
    <name type="scientific">marine sediment metagenome</name>
    <dbReference type="NCBI Taxonomy" id="412755"/>
    <lineage>
        <taxon>unclassified sequences</taxon>
        <taxon>metagenomes</taxon>
        <taxon>ecological metagenomes</taxon>
    </lineage>
</organism>
<accession>A0A0F9LLV6</accession>
<sequence>MTNNTEIINSTDSTKEIIKEEIKKQPYWHVISFFSTYLGSYLIPGVIFFIYILFLFIPNVLNTANPITLFTNLGPLFSLLIMPVVLIGCYLIHLFLVCFIVRFWWRLTEKNSSSKDGIIPRNIPSKTINYYHIRSFMIKYPKNSFIKGPFPWLTNWMYNFIGTNKIGKGTTIEEQVCGEKFIEVGDNCYIGVNSIMTSHLVEGIFGNVAYFKIKLGNNVTFSAFGCVAPGVEVGDNAYLLPLASAGKHSVLKGNNYYFGIPMRKIFKRKIQEYLQLTPKDFQIDDEIKQKQQQSKIKSEKNEIEGD</sequence>